<evidence type="ECO:0000256" key="2">
    <source>
        <dbReference type="ARBA" id="ARBA00008598"/>
    </source>
</evidence>
<dbReference type="CDD" id="cd18800">
    <property type="entry name" value="SF2_C_EcoR124I-like"/>
    <property type="match status" value="1"/>
</dbReference>
<dbReference type="InterPro" id="IPR004473">
    <property type="entry name" value="Restrct_endonuc_typeI_HsdR"/>
</dbReference>
<dbReference type="Gene3D" id="3.40.50.300">
    <property type="entry name" value="P-loop containing nucleotide triphosphate hydrolases"/>
    <property type="match status" value="2"/>
</dbReference>
<evidence type="ECO:0000256" key="7">
    <source>
        <dbReference type="ARBA" id="ARBA00022759"/>
    </source>
</evidence>
<name>A0A345PEL0_9BACI</name>
<comment type="subunit">
    <text evidence="3 11">The type I restriction/modification system is composed of three polypeptides R, M and S.</text>
</comment>
<dbReference type="InterPro" id="IPR040980">
    <property type="entry name" value="SWI2_SNF2"/>
</dbReference>
<sequence length="1042" mass="119481">MVFKNEKEFEDALVNLLVSQKGWDGIIENPTEADLLQNWANILFENNKELDRLNNVPLNNGEMNQIIEQINALKTPLKKNLFINGKSVTIKRENKNDLLHFGKEVSLKIYDRKEIAAGSSFYQIARQPRFSKKSSLLSDRRGDVMLLINGMPVIHVELKRSGVPVSKAINQIQKYSHESVFSGIFSLIQVFVAMTPDETLYFANPDEEEKFNPDYYFHWADFDNEPINNWKDIADTLLSIPMAHQLVGYYTIPDTSDNVLKAMRSYQYFAANEISDRVAQMNWHGKDARGGYVWHTTGSGKTMTSFKSAQLIASSGDADKVVFLMDRIELSTQSLGEFRGFADNEDDVQGTESTRVLITKLKSDLSSDTLIVTSIQKMSNIKEDGAKQSDIDSIQSKRIVFIVDEAHRSTFGEMLITIKKTFPDAIFFGFTGTPIQDENEIKSSTTAMVFGNELHRYSISDGIRDGNVLAFDLYKVSTFNDNKMRKEVALSKAKAVNEEEAIDDPLKSKIYYKYMDSKQIPMAGYFNSSKNKYVMGIEDYIPNTQFDDDSHRLTVVKDILNNWITLSRNSKFHAILATSSIGEAIEYYRLLKGNKIGLKVTALFDKNFDNPDDAIFKEEGLFEILQDYNNQFSQEFTIPKHAKYKKDVALRLAHKTPYTNLKKDKQLDIVIVVNQLLTGFDSKWINTLYLDKVMEFANIIQAFSRTNRLFGKEKPFGTIRYYRLVNTMERNIEDAVKVYSGDKKLGLFVDKLGRNLTKLNQLFDDISAVFSDERIDNFEQLPSDDAAKGKFANLFRTFNDYLEAAQIQGFCWEKIKYNCVIENGDPEETIEVKCDKQTYNILLLRYKELTRGSGGTNDEDVPFEVDYTIIEKDTGRIDHEYLASRFNKFLKLTSSKASQQEIENALNDLHKYFASLTEEQQKYANMVIHDLQNGDLVVDSTKTFIDYINEYQANTENDRIHHLANAFGLDEAALRKLMNLKVTENNLNEYGRFASLLSSVDKKKAREWLEVMYGKKFKSFEINQQTDALIRKFILEGGFDID</sequence>
<dbReference type="RefSeq" id="WP_114915734.1">
    <property type="nucleotide sequence ID" value="NZ_CP024848.1"/>
</dbReference>
<keyword evidence="10 11" id="KW-0238">DNA-binding</keyword>
<dbReference type="EMBL" id="CP024848">
    <property type="protein sequence ID" value="AXI08440.1"/>
    <property type="molecule type" value="Genomic_DNA"/>
</dbReference>
<dbReference type="GO" id="GO:0009035">
    <property type="term" value="F:type I site-specific deoxyribonuclease activity"/>
    <property type="evidence" value="ECO:0007669"/>
    <property type="project" value="UniProtKB-EC"/>
</dbReference>
<proteinExistence type="inferred from homology"/>
<evidence type="ECO:0000256" key="5">
    <source>
        <dbReference type="ARBA" id="ARBA00022741"/>
    </source>
</evidence>
<dbReference type="Pfam" id="PF12008">
    <property type="entry name" value="EcoR124_C"/>
    <property type="match status" value="1"/>
</dbReference>
<dbReference type="CDD" id="cd22332">
    <property type="entry name" value="HsdR_N"/>
    <property type="match status" value="1"/>
</dbReference>
<dbReference type="InterPro" id="IPR007409">
    <property type="entry name" value="Restrct_endonuc_type1_HsdR_N"/>
</dbReference>
<evidence type="ECO:0000256" key="3">
    <source>
        <dbReference type="ARBA" id="ARBA00011296"/>
    </source>
</evidence>
<keyword evidence="13" id="KW-0347">Helicase</keyword>
<evidence type="ECO:0000259" key="12">
    <source>
        <dbReference type="PROSITE" id="PS51192"/>
    </source>
</evidence>
<dbReference type="PROSITE" id="PS51192">
    <property type="entry name" value="HELICASE_ATP_BIND_1"/>
    <property type="match status" value="1"/>
</dbReference>
<dbReference type="KEGG" id="ocn:CUC15_05690"/>
<dbReference type="REBASE" id="262688">
    <property type="entry name" value="Osp160ORF5680P"/>
</dbReference>
<dbReference type="GO" id="GO:0003677">
    <property type="term" value="F:DNA binding"/>
    <property type="evidence" value="ECO:0007669"/>
    <property type="project" value="UniProtKB-KW"/>
</dbReference>
<comment type="catalytic activity">
    <reaction evidence="1 11">
        <text>Endonucleolytic cleavage of DNA to give random double-stranded fragments with terminal 5'-phosphates, ATP is simultaneously hydrolyzed.</text>
        <dbReference type="EC" id="3.1.21.3"/>
    </reaction>
</comment>
<keyword evidence="7" id="KW-0255">Endonuclease</keyword>
<keyword evidence="14" id="KW-1185">Reference proteome</keyword>
<evidence type="ECO:0000313" key="13">
    <source>
        <dbReference type="EMBL" id="AXI08440.1"/>
    </source>
</evidence>
<evidence type="ECO:0000256" key="9">
    <source>
        <dbReference type="ARBA" id="ARBA00022840"/>
    </source>
</evidence>
<dbReference type="Pfam" id="PF22679">
    <property type="entry name" value="T1R_D3-like"/>
    <property type="match status" value="1"/>
</dbReference>
<comment type="function">
    <text evidence="11">Subunit R is required for both nuclease and ATPase activities, but not for modification.</text>
</comment>
<evidence type="ECO:0000256" key="4">
    <source>
        <dbReference type="ARBA" id="ARBA00022722"/>
    </source>
</evidence>
<keyword evidence="5 11" id="KW-0547">Nucleotide-binding</keyword>
<evidence type="ECO:0000313" key="14">
    <source>
        <dbReference type="Proteomes" id="UP000253908"/>
    </source>
</evidence>
<evidence type="ECO:0000256" key="8">
    <source>
        <dbReference type="ARBA" id="ARBA00022801"/>
    </source>
</evidence>
<gene>
    <name evidence="13" type="ORF">CUC15_05690</name>
</gene>
<dbReference type="InterPro" id="IPR022625">
    <property type="entry name" value="TypeI_RM_Rsu_C"/>
</dbReference>
<dbReference type="AlphaFoldDB" id="A0A345PEL0"/>
<keyword evidence="6 11" id="KW-0680">Restriction system</keyword>
<dbReference type="Pfam" id="PF04313">
    <property type="entry name" value="HSDR_N"/>
    <property type="match status" value="1"/>
</dbReference>
<dbReference type="InterPro" id="IPR027417">
    <property type="entry name" value="P-loop_NTPase"/>
</dbReference>
<dbReference type="Pfam" id="PF18766">
    <property type="entry name" value="SWI2_SNF2"/>
    <property type="match status" value="1"/>
</dbReference>
<dbReference type="InterPro" id="IPR014001">
    <property type="entry name" value="Helicase_ATP-bd"/>
</dbReference>
<comment type="similarity">
    <text evidence="2 11">Belongs to the HsdR family.</text>
</comment>
<accession>A0A345PEL0</accession>
<dbReference type="GO" id="GO:0009307">
    <property type="term" value="P:DNA restriction-modification system"/>
    <property type="evidence" value="ECO:0007669"/>
    <property type="project" value="UniProtKB-KW"/>
</dbReference>
<dbReference type="Proteomes" id="UP000253908">
    <property type="component" value="Chromosome"/>
</dbReference>
<dbReference type="GO" id="GO:0004386">
    <property type="term" value="F:helicase activity"/>
    <property type="evidence" value="ECO:0007669"/>
    <property type="project" value="UniProtKB-KW"/>
</dbReference>
<dbReference type="PANTHER" id="PTHR30195:SF16">
    <property type="entry name" value="TYPE I RESTRICTION ENZYME ENDONUCLEASE SUBUNIT"/>
    <property type="match status" value="1"/>
</dbReference>
<evidence type="ECO:0000256" key="10">
    <source>
        <dbReference type="ARBA" id="ARBA00023125"/>
    </source>
</evidence>
<evidence type="ECO:0000256" key="1">
    <source>
        <dbReference type="ARBA" id="ARBA00000851"/>
    </source>
</evidence>
<reference evidence="14" key="1">
    <citation type="submission" date="2017-11" db="EMBL/GenBank/DDBJ databases">
        <authorList>
            <person name="Zhu W."/>
        </authorList>
    </citation>
    <scope>NUCLEOTIDE SEQUENCE [LARGE SCALE GENOMIC DNA]</scope>
    <source>
        <strain evidence="14">160</strain>
    </source>
</reference>
<feature type="domain" description="Helicase ATP-binding" evidence="12">
    <location>
        <begin position="282"/>
        <end position="452"/>
    </location>
</feature>
<dbReference type="SUPFAM" id="SSF52540">
    <property type="entry name" value="P-loop containing nucleoside triphosphate hydrolases"/>
    <property type="match status" value="1"/>
</dbReference>
<dbReference type="GO" id="GO:0005524">
    <property type="term" value="F:ATP binding"/>
    <property type="evidence" value="ECO:0007669"/>
    <property type="project" value="UniProtKB-KW"/>
</dbReference>
<dbReference type="Gene3D" id="3.90.1570.50">
    <property type="match status" value="1"/>
</dbReference>
<dbReference type="OrthoDB" id="9758243at2"/>
<dbReference type="EC" id="3.1.21.3" evidence="11"/>
<organism evidence="13 14">
    <name type="scientific">Oceanobacillus zhaokaii</name>
    <dbReference type="NCBI Taxonomy" id="2052660"/>
    <lineage>
        <taxon>Bacteria</taxon>
        <taxon>Bacillati</taxon>
        <taxon>Bacillota</taxon>
        <taxon>Bacilli</taxon>
        <taxon>Bacillales</taxon>
        <taxon>Bacillaceae</taxon>
        <taxon>Oceanobacillus</taxon>
    </lineage>
</organism>
<keyword evidence="8 11" id="KW-0378">Hydrolase</keyword>
<keyword evidence="9 11" id="KW-0067">ATP-binding</keyword>
<dbReference type="SMART" id="SM00487">
    <property type="entry name" value="DEXDc"/>
    <property type="match status" value="1"/>
</dbReference>
<keyword evidence="4" id="KW-0540">Nuclease</keyword>
<evidence type="ECO:0000256" key="11">
    <source>
        <dbReference type="RuleBase" id="RU364115"/>
    </source>
</evidence>
<evidence type="ECO:0000256" key="6">
    <source>
        <dbReference type="ARBA" id="ARBA00022747"/>
    </source>
</evidence>
<dbReference type="PANTHER" id="PTHR30195">
    <property type="entry name" value="TYPE I SITE-SPECIFIC DEOXYRIBONUCLEASE PROTEIN SUBUNIT M AND R"/>
    <property type="match status" value="1"/>
</dbReference>
<protein>
    <recommendedName>
        <fullName evidence="11">Type I restriction enzyme endonuclease subunit</fullName>
        <shortName evidence="11">R protein</shortName>
        <ecNumber evidence="11">3.1.21.3</ecNumber>
    </recommendedName>
    <alternativeName>
        <fullName evidence="11">Type-1 restriction enzyme R protein</fullName>
    </alternativeName>
</protein>
<dbReference type="NCBIfam" id="TIGR00348">
    <property type="entry name" value="hsdR"/>
    <property type="match status" value="1"/>
</dbReference>
<dbReference type="InterPro" id="IPR051268">
    <property type="entry name" value="Type-I_R_enzyme_R_subunit"/>
</dbReference>
<dbReference type="InterPro" id="IPR055180">
    <property type="entry name" value="HsdR_RecA-like_helicase_dom_2"/>
</dbReference>